<dbReference type="Proteomes" id="UP000193719">
    <property type="component" value="Unassembled WGS sequence"/>
</dbReference>
<dbReference type="EMBL" id="MCFH01000072">
    <property type="protein sequence ID" value="ORX42037.1"/>
    <property type="molecule type" value="Genomic_DNA"/>
</dbReference>
<sequence length="83" mass="9558">MLVLKENYPNVSLSEDEEEYISSLFEDEISMDELKDVTEAFLQNAGMGDDDCSQFYTLLDKKFNLKANDVPEEPIKVEPVNLY</sequence>
<evidence type="ECO:0000313" key="3">
    <source>
        <dbReference type="Proteomes" id="UP000193719"/>
    </source>
</evidence>
<accession>A0A1Y1UVL0</accession>
<name>A0A1Y1UVL0_9FUNG</name>
<evidence type="ECO:0000313" key="1">
    <source>
        <dbReference type="EMBL" id="ORX35509.1"/>
    </source>
</evidence>
<proteinExistence type="predicted"/>
<dbReference type="OrthoDB" id="2167942at2759"/>
<organism evidence="2 3">
    <name type="scientific">Piromyces finnis</name>
    <dbReference type="NCBI Taxonomy" id="1754191"/>
    <lineage>
        <taxon>Eukaryota</taxon>
        <taxon>Fungi</taxon>
        <taxon>Fungi incertae sedis</taxon>
        <taxon>Chytridiomycota</taxon>
        <taxon>Chytridiomycota incertae sedis</taxon>
        <taxon>Neocallimastigomycetes</taxon>
        <taxon>Neocallimastigales</taxon>
        <taxon>Neocallimastigaceae</taxon>
        <taxon>Piromyces</taxon>
    </lineage>
</organism>
<gene>
    <name evidence="2" type="ORF">BCR36DRAFT_308843</name>
    <name evidence="1" type="ORF">BCR36DRAFT_314013</name>
</gene>
<comment type="caution">
    <text evidence="2">The sequence shown here is derived from an EMBL/GenBank/DDBJ whole genome shotgun (WGS) entry which is preliminary data.</text>
</comment>
<dbReference type="EMBL" id="MCFH01000171">
    <property type="protein sequence ID" value="ORX35509.1"/>
    <property type="molecule type" value="Genomic_DNA"/>
</dbReference>
<dbReference type="AlphaFoldDB" id="A0A1Y1UVL0"/>
<evidence type="ECO:0000313" key="2">
    <source>
        <dbReference type="EMBL" id="ORX42037.1"/>
    </source>
</evidence>
<reference evidence="2 3" key="2">
    <citation type="submission" date="2016-08" db="EMBL/GenBank/DDBJ databases">
        <title>Pervasive Adenine N6-methylation of Active Genes in Fungi.</title>
        <authorList>
            <consortium name="DOE Joint Genome Institute"/>
            <person name="Mondo S.J."/>
            <person name="Dannebaum R.O."/>
            <person name="Kuo R.C."/>
            <person name="Labutti K."/>
            <person name="Haridas S."/>
            <person name="Kuo A."/>
            <person name="Salamov A."/>
            <person name="Ahrendt S.R."/>
            <person name="Lipzen A."/>
            <person name="Sullivan W."/>
            <person name="Andreopoulos W.B."/>
            <person name="Clum A."/>
            <person name="Lindquist E."/>
            <person name="Daum C."/>
            <person name="Ramamoorthy G.K."/>
            <person name="Gryganskyi A."/>
            <person name="Culley D."/>
            <person name="Magnuson J.K."/>
            <person name="James T.Y."/>
            <person name="O'Malley M.A."/>
            <person name="Stajich J.E."/>
            <person name="Spatafora J.W."/>
            <person name="Visel A."/>
            <person name="Grigoriev I.V."/>
        </authorList>
    </citation>
    <scope>NUCLEOTIDE SEQUENCE [LARGE SCALE GENOMIC DNA]</scope>
    <source>
        <strain evidence="2">Finn</strain>
        <strain evidence="3">finn</strain>
    </source>
</reference>
<reference evidence="2 3" key="1">
    <citation type="submission" date="2016-08" db="EMBL/GenBank/DDBJ databases">
        <title>Genomes of anaerobic fungi encode conserved fungal cellulosomes for biomass hydrolysis.</title>
        <authorList>
            <consortium name="DOE Joint Genome Institute"/>
            <person name="Haitjema C.H."/>
            <person name="Gilmore S.P."/>
            <person name="Henske J.K."/>
            <person name="Solomon K.V."/>
            <person name="De Groot R."/>
            <person name="Kuo A."/>
            <person name="Mondo S.J."/>
            <person name="Salamov A.A."/>
            <person name="Labutti K."/>
            <person name="Zhao Z."/>
            <person name="Chiniquy J."/>
            <person name="Barry K."/>
            <person name="Brewer H.M."/>
            <person name="Purvine S.O."/>
            <person name="Wright A.T."/>
            <person name="Boxma B."/>
            <person name="Van Alen T."/>
            <person name="Hackstein J.H."/>
            <person name="Baker S.E."/>
            <person name="Grigoriev I.V."/>
            <person name="O'Malley M.A."/>
        </authorList>
    </citation>
    <scope>NUCLEOTIDE SEQUENCE [LARGE SCALE GENOMIC DNA]</scope>
    <source>
        <strain evidence="3">finn</strain>
        <strain evidence="2">Finn</strain>
    </source>
</reference>
<protein>
    <submittedName>
        <fullName evidence="2">Uncharacterized protein</fullName>
    </submittedName>
</protein>
<keyword evidence="3" id="KW-1185">Reference proteome</keyword>